<accession>A0AAV9VZ18</accession>
<protein>
    <submittedName>
        <fullName evidence="2">Uncharacterized protein</fullName>
    </submittedName>
</protein>
<organism evidence="2 3">
    <name type="scientific">Arthrobotrys musiformis</name>
    <dbReference type="NCBI Taxonomy" id="47236"/>
    <lineage>
        <taxon>Eukaryota</taxon>
        <taxon>Fungi</taxon>
        <taxon>Dikarya</taxon>
        <taxon>Ascomycota</taxon>
        <taxon>Pezizomycotina</taxon>
        <taxon>Orbiliomycetes</taxon>
        <taxon>Orbiliales</taxon>
        <taxon>Orbiliaceae</taxon>
        <taxon>Arthrobotrys</taxon>
    </lineage>
</organism>
<feature type="compositionally biased region" description="Basic and acidic residues" evidence="1">
    <location>
        <begin position="108"/>
        <end position="127"/>
    </location>
</feature>
<sequence length="127" mass="15177">MMVIDSGDDGEDSVRVWSILNEDEKDEEKEIEERKGGEREDEERREEEEEKELGECGIERKDREEERWRVLYSKRSSQLHSVMGCCTPKFSHARLQWMGATFTSLHRTRQDKARTGQDNNHRRSERF</sequence>
<feature type="compositionally biased region" description="Acidic residues" evidence="1">
    <location>
        <begin position="1"/>
        <end position="11"/>
    </location>
</feature>
<feature type="region of interest" description="Disordered" evidence="1">
    <location>
        <begin position="105"/>
        <end position="127"/>
    </location>
</feature>
<name>A0AAV9VZ18_9PEZI</name>
<gene>
    <name evidence="2" type="ORF">TWF481_011184</name>
</gene>
<evidence type="ECO:0000313" key="2">
    <source>
        <dbReference type="EMBL" id="KAK6498602.1"/>
    </source>
</evidence>
<dbReference type="Proteomes" id="UP001370758">
    <property type="component" value="Unassembled WGS sequence"/>
</dbReference>
<dbReference type="AlphaFoldDB" id="A0AAV9VZ18"/>
<dbReference type="EMBL" id="JAVHJL010000008">
    <property type="protein sequence ID" value="KAK6498602.1"/>
    <property type="molecule type" value="Genomic_DNA"/>
</dbReference>
<feature type="compositionally biased region" description="Acidic residues" evidence="1">
    <location>
        <begin position="39"/>
        <end position="52"/>
    </location>
</feature>
<feature type="region of interest" description="Disordered" evidence="1">
    <location>
        <begin position="1"/>
        <end position="58"/>
    </location>
</feature>
<keyword evidence="3" id="KW-1185">Reference proteome</keyword>
<evidence type="ECO:0000313" key="3">
    <source>
        <dbReference type="Proteomes" id="UP001370758"/>
    </source>
</evidence>
<reference evidence="2 3" key="1">
    <citation type="submission" date="2023-08" db="EMBL/GenBank/DDBJ databases">
        <authorList>
            <person name="Palmer J.M."/>
        </authorList>
    </citation>
    <scope>NUCLEOTIDE SEQUENCE [LARGE SCALE GENOMIC DNA]</scope>
    <source>
        <strain evidence="2 3">TWF481</strain>
    </source>
</reference>
<proteinExistence type="predicted"/>
<evidence type="ECO:0000256" key="1">
    <source>
        <dbReference type="SAM" id="MobiDB-lite"/>
    </source>
</evidence>
<feature type="compositionally biased region" description="Acidic residues" evidence="1">
    <location>
        <begin position="21"/>
        <end position="30"/>
    </location>
</feature>
<comment type="caution">
    <text evidence="2">The sequence shown here is derived from an EMBL/GenBank/DDBJ whole genome shotgun (WGS) entry which is preliminary data.</text>
</comment>